<keyword evidence="15" id="KW-1185">Reference proteome</keyword>
<dbReference type="PANTHER" id="PTHR33389">
    <property type="entry name" value="FAMILY PROTEIN, PUTATIVE (DUF2921)-RELATED"/>
    <property type="match status" value="1"/>
</dbReference>
<dbReference type="Proteomes" id="UP001457282">
    <property type="component" value="Unassembled WGS sequence"/>
</dbReference>
<evidence type="ECO:0000256" key="8">
    <source>
        <dbReference type="ARBA" id="ARBA00022989"/>
    </source>
</evidence>
<feature type="transmembrane region" description="Helical" evidence="10">
    <location>
        <begin position="797"/>
        <end position="816"/>
    </location>
</feature>
<feature type="transmembrane region" description="Helical" evidence="10">
    <location>
        <begin position="618"/>
        <end position="637"/>
    </location>
</feature>
<evidence type="ECO:0000259" key="12">
    <source>
        <dbReference type="Pfam" id="PF11145"/>
    </source>
</evidence>
<evidence type="ECO:0000313" key="15">
    <source>
        <dbReference type="Proteomes" id="UP001457282"/>
    </source>
</evidence>
<sequence>MWYTLPQLLTFLFVITSFSFYSVSYSATPDNLSYADHCASIVPESTPKRYAGFDPSVLRHTGFYTGGGSGFHSPKSSDWIPYEPQNSIEFNARSVEETDVQDLFKVQGSLQFQRDSYHVGNVTGRLPQSSIRFALNGFWSESSGKLCMVGSGSIYSEQGDLLNDIPALLKLHNLMNFTSVTSLISGTLESLTSCQKDPNYFEPISILMLPRMNYQYTLVSNKSEDDSYPSASDTPSGSSQMEKFCSVLSGPIPLHEFDLKYSSHCLSAKKCTTPLSASEHLPLAVALRDIECLEDKRRLRVLIQFADRRYICHHMPFNPSTTLVGEGSWDAEKNQLYVVACQFLDAAADSFNNSRVGDCSTRLSLTFPGIWTIGDTRSTAGYIWSNKTVKESGDFENIAFESHEPYVGGVQLAGQKYEYTQMDKVAKLCPREKSTAANDNKTNIYPNPFSFKMRFHMFAMKSKKATWGSASPVSVGSQLYEPKPCSIGDADSIADKHSSPYDISYHIFIYLRNTPVRDLISAEGVYDDTDGSLCMVGCRNLGSKNQQPTNDSVDCEILLNFQLPPKDEESRNSVFVKGSIESIREQSDPLHFERYEFSSGDTQKAEVDQSLRRVEVEITLVLISTTLACVFGALQLFHVKKCPDVLPSISILMLLILTLGYMIPLMYYFEAIYKHNTDLQNAFLGSGGCLQMDQVIVRVITAISLVPFLLQFHLLQKIWSVRSANGTFKELWDVEKKALSVYAMWVLAATALLMNSSQQEHPSLGCSSYGAYAGLILDGFLFPQILLNMVCKSKEKALSASFYMGTTFVRVLPHAYDLYRTGSPSLVWEEPYIFASPEVDFYSNAWDVIILIGGLLFALIIFLQQKFGGRCFLPQKWKELGTYEKVPTVGEA</sequence>
<dbReference type="EC" id="2.3.2.27" evidence="4"/>
<evidence type="ECO:0000256" key="7">
    <source>
        <dbReference type="ARBA" id="ARBA00022786"/>
    </source>
</evidence>
<dbReference type="GO" id="GO:0012505">
    <property type="term" value="C:endomembrane system"/>
    <property type="evidence" value="ECO:0007669"/>
    <property type="project" value="UniProtKB-SubCell"/>
</dbReference>
<evidence type="ECO:0000256" key="9">
    <source>
        <dbReference type="ARBA" id="ARBA00023136"/>
    </source>
</evidence>
<evidence type="ECO:0000256" key="6">
    <source>
        <dbReference type="ARBA" id="ARBA00022692"/>
    </source>
</evidence>
<protein>
    <recommendedName>
        <fullName evidence="4">RING-type E3 ubiquitin transferase</fullName>
        <ecNumber evidence="4">2.3.2.27</ecNumber>
    </recommendedName>
</protein>
<proteinExistence type="predicted"/>
<accession>A0AAW1XQG8</accession>
<comment type="caution">
    <text evidence="14">The sequence shown here is derived from an EMBL/GenBank/DDBJ whole genome shotgun (WGS) entry which is preliminary data.</text>
</comment>
<feature type="transmembrane region" description="Helical" evidence="10">
    <location>
        <begin position="649"/>
        <end position="669"/>
    </location>
</feature>
<evidence type="ECO:0000256" key="5">
    <source>
        <dbReference type="ARBA" id="ARBA00022679"/>
    </source>
</evidence>
<keyword evidence="7" id="KW-0833">Ubl conjugation pathway</keyword>
<feature type="transmembrane region" description="Helical" evidence="10">
    <location>
        <begin position="845"/>
        <end position="863"/>
    </location>
</feature>
<comment type="pathway">
    <text evidence="3">Protein modification; protein ubiquitination.</text>
</comment>
<keyword evidence="6 10" id="KW-0812">Transmembrane</keyword>
<feature type="domain" description="DUF2921" evidence="13">
    <location>
        <begin position="34"/>
        <end position="205"/>
    </location>
</feature>
<evidence type="ECO:0000256" key="3">
    <source>
        <dbReference type="ARBA" id="ARBA00004906"/>
    </source>
</evidence>
<feature type="chain" id="PRO_5043833779" description="RING-type E3 ubiquitin transferase" evidence="11">
    <location>
        <begin position="27"/>
        <end position="892"/>
    </location>
</feature>
<keyword evidence="8 10" id="KW-1133">Transmembrane helix</keyword>
<dbReference type="GO" id="GO:0061630">
    <property type="term" value="F:ubiquitin protein ligase activity"/>
    <property type="evidence" value="ECO:0007669"/>
    <property type="project" value="UniProtKB-EC"/>
</dbReference>
<feature type="transmembrane region" description="Helical" evidence="10">
    <location>
        <begin position="695"/>
        <end position="715"/>
    </location>
</feature>
<dbReference type="PANTHER" id="PTHR33389:SF18">
    <property type="entry name" value="OS01G0677900 PROTEIN"/>
    <property type="match status" value="1"/>
</dbReference>
<feature type="domain" description="DUF2921" evidence="13">
    <location>
        <begin position="425"/>
        <end position="594"/>
    </location>
</feature>
<evidence type="ECO:0000256" key="1">
    <source>
        <dbReference type="ARBA" id="ARBA00000900"/>
    </source>
</evidence>
<feature type="domain" description="SWEET-like" evidence="12">
    <location>
        <begin position="607"/>
        <end position="876"/>
    </location>
</feature>
<evidence type="ECO:0000256" key="10">
    <source>
        <dbReference type="SAM" id="Phobius"/>
    </source>
</evidence>
<feature type="transmembrane region" description="Helical" evidence="10">
    <location>
        <begin position="739"/>
        <end position="757"/>
    </location>
</feature>
<comment type="subcellular location">
    <subcellularLocation>
        <location evidence="2">Endomembrane system</location>
        <topology evidence="2">Multi-pass membrane protein</topology>
    </subcellularLocation>
</comment>
<reference evidence="14 15" key="1">
    <citation type="journal article" date="2023" name="G3 (Bethesda)">
        <title>A chromosome-length genome assembly and annotation of blackberry (Rubus argutus, cv. 'Hillquist').</title>
        <authorList>
            <person name="Bruna T."/>
            <person name="Aryal R."/>
            <person name="Dudchenko O."/>
            <person name="Sargent D.J."/>
            <person name="Mead D."/>
            <person name="Buti M."/>
            <person name="Cavallini A."/>
            <person name="Hytonen T."/>
            <person name="Andres J."/>
            <person name="Pham M."/>
            <person name="Weisz D."/>
            <person name="Mascagni F."/>
            <person name="Usai G."/>
            <person name="Natali L."/>
            <person name="Bassil N."/>
            <person name="Fernandez G.E."/>
            <person name="Lomsadze A."/>
            <person name="Armour M."/>
            <person name="Olukolu B."/>
            <person name="Poorten T."/>
            <person name="Britton C."/>
            <person name="Davik J."/>
            <person name="Ashrafi H."/>
            <person name="Aiden E.L."/>
            <person name="Borodovsky M."/>
            <person name="Worthington M."/>
        </authorList>
    </citation>
    <scope>NUCLEOTIDE SEQUENCE [LARGE SCALE GENOMIC DNA]</scope>
    <source>
        <strain evidence="14">PI 553951</strain>
    </source>
</reference>
<feature type="transmembrane region" description="Helical" evidence="10">
    <location>
        <begin position="769"/>
        <end position="790"/>
    </location>
</feature>
<evidence type="ECO:0000256" key="4">
    <source>
        <dbReference type="ARBA" id="ARBA00012483"/>
    </source>
</evidence>
<keyword evidence="9 10" id="KW-0472">Membrane</keyword>
<dbReference type="InterPro" id="IPR021319">
    <property type="entry name" value="DUF2921"/>
</dbReference>
<evidence type="ECO:0000256" key="2">
    <source>
        <dbReference type="ARBA" id="ARBA00004127"/>
    </source>
</evidence>
<feature type="domain" description="DUF2921" evidence="13">
    <location>
        <begin position="228"/>
        <end position="398"/>
    </location>
</feature>
<dbReference type="Pfam" id="PF25333">
    <property type="entry name" value="DUF2921_N"/>
    <property type="match status" value="3"/>
</dbReference>
<keyword evidence="5" id="KW-0808">Transferase</keyword>
<keyword evidence="11" id="KW-0732">Signal</keyword>
<evidence type="ECO:0000259" key="13">
    <source>
        <dbReference type="Pfam" id="PF25333"/>
    </source>
</evidence>
<dbReference type="InterPro" id="IPR057425">
    <property type="entry name" value="DUF2921_N"/>
</dbReference>
<evidence type="ECO:0000256" key="11">
    <source>
        <dbReference type="SAM" id="SignalP"/>
    </source>
</evidence>
<name>A0AAW1XQG8_RUBAR</name>
<comment type="catalytic activity">
    <reaction evidence="1">
        <text>S-ubiquitinyl-[E2 ubiquitin-conjugating enzyme]-L-cysteine + [acceptor protein]-L-lysine = [E2 ubiquitin-conjugating enzyme]-L-cysteine + N(6)-ubiquitinyl-[acceptor protein]-L-lysine.</text>
        <dbReference type="EC" id="2.3.2.27"/>
    </reaction>
</comment>
<organism evidence="14 15">
    <name type="scientific">Rubus argutus</name>
    <name type="common">Southern blackberry</name>
    <dbReference type="NCBI Taxonomy" id="59490"/>
    <lineage>
        <taxon>Eukaryota</taxon>
        <taxon>Viridiplantae</taxon>
        <taxon>Streptophyta</taxon>
        <taxon>Embryophyta</taxon>
        <taxon>Tracheophyta</taxon>
        <taxon>Spermatophyta</taxon>
        <taxon>Magnoliopsida</taxon>
        <taxon>eudicotyledons</taxon>
        <taxon>Gunneridae</taxon>
        <taxon>Pentapetalae</taxon>
        <taxon>rosids</taxon>
        <taxon>fabids</taxon>
        <taxon>Rosales</taxon>
        <taxon>Rosaceae</taxon>
        <taxon>Rosoideae</taxon>
        <taxon>Rosoideae incertae sedis</taxon>
        <taxon>Rubus</taxon>
    </lineage>
</organism>
<evidence type="ECO:0000313" key="14">
    <source>
        <dbReference type="EMBL" id="KAK9938145.1"/>
    </source>
</evidence>
<dbReference type="Pfam" id="PF11145">
    <property type="entry name" value="DUF2921"/>
    <property type="match status" value="1"/>
</dbReference>
<dbReference type="EMBL" id="JBEDUW010000003">
    <property type="protein sequence ID" value="KAK9938145.1"/>
    <property type="molecule type" value="Genomic_DNA"/>
</dbReference>
<gene>
    <name evidence="14" type="ORF">M0R45_014901</name>
</gene>
<dbReference type="AlphaFoldDB" id="A0AAW1XQG8"/>
<feature type="signal peptide" evidence="11">
    <location>
        <begin position="1"/>
        <end position="26"/>
    </location>
</feature>